<reference evidence="5 6" key="1">
    <citation type="journal article" date="2023" name="Chemosphere">
        <title>Whole genome analysis of Flavobacterium aziz-sancarii sp. nov., isolated from Ardley Island (Antarctica), revealed a rich resistome and bioremediation potential.</title>
        <authorList>
            <person name="Otur C."/>
            <person name="Okay S."/>
            <person name="Kurt-Kizildogan A."/>
        </authorList>
    </citation>
    <scope>NUCLEOTIDE SEQUENCE [LARGE SCALE GENOMIC DNA]</scope>
    <source>
        <strain evidence="5 6">AC</strain>
    </source>
</reference>
<dbReference type="SMART" id="SM00028">
    <property type="entry name" value="TPR"/>
    <property type="match status" value="4"/>
</dbReference>
<dbReference type="Gene3D" id="1.25.40.10">
    <property type="entry name" value="Tetratricopeptide repeat domain"/>
    <property type="match status" value="2"/>
</dbReference>
<dbReference type="SMART" id="SM00342">
    <property type="entry name" value="HTH_ARAC"/>
    <property type="match status" value="1"/>
</dbReference>
<feature type="domain" description="HTH araC/xylS-type" evidence="4">
    <location>
        <begin position="442"/>
        <end position="550"/>
    </location>
</feature>
<comment type="caution">
    <text evidence="5">The sequence shown here is derived from an EMBL/GenBank/DDBJ whole genome shotgun (WGS) entry which is preliminary data.</text>
</comment>
<dbReference type="PANTHER" id="PTHR43280">
    <property type="entry name" value="ARAC-FAMILY TRANSCRIPTIONAL REGULATOR"/>
    <property type="match status" value="1"/>
</dbReference>
<accession>A0ABT4WBM4</accession>
<gene>
    <name evidence="5" type="ORF">NJT12_07885</name>
</gene>
<dbReference type="Pfam" id="PF12833">
    <property type="entry name" value="HTH_18"/>
    <property type="match status" value="1"/>
</dbReference>
<feature type="signal peptide" evidence="3">
    <location>
        <begin position="1"/>
        <end position="19"/>
    </location>
</feature>
<feature type="chain" id="PRO_5046783648" evidence="3">
    <location>
        <begin position="20"/>
        <end position="556"/>
    </location>
</feature>
<keyword evidence="3" id="KW-0732">Signal</keyword>
<dbReference type="InterPro" id="IPR011990">
    <property type="entry name" value="TPR-like_helical_dom_sf"/>
</dbReference>
<feature type="transmembrane region" description="Helical" evidence="2">
    <location>
        <begin position="379"/>
        <end position="400"/>
    </location>
</feature>
<dbReference type="EMBL" id="JAMZNK010000009">
    <property type="protein sequence ID" value="MDA6069535.1"/>
    <property type="molecule type" value="Genomic_DNA"/>
</dbReference>
<dbReference type="InterPro" id="IPR019734">
    <property type="entry name" value="TPR_rpt"/>
</dbReference>
<evidence type="ECO:0000256" key="3">
    <source>
        <dbReference type="SAM" id="SignalP"/>
    </source>
</evidence>
<dbReference type="InterPro" id="IPR018060">
    <property type="entry name" value="HTH_AraC"/>
</dbReference>
<evidence type="ECO:0000259" key="4">
    <source>
        <dbReference type="PROSITE" id="PS01124"/>
    </source>
</evidence>
<evidence type="ECO:0000256" key="1">
    <source>
        <dbReference type="ARBA" id="ARBA00023125"/>
    </source>
</evidence>
<dbReference type="Proteomes" id="UP001212170">
    <property type="component" value="Unassembled WGS sequence"/>
</dbReference>
<evidence type="ECO:0000313" key="6">
    <source>
        <dbReference type="Proteomes" id="UP001212170"/>
    </source>
</evidence>
<evidence type="ECO:0000313" key="5">
    <source>
        <dbReference type="EMBL" id="MDA6069535.1"/>
    </source>
</evidence>
<keyword evidence="6" id="KW-1185">Reference proteome</keyword>
<protein>
    <submittedName>
        <fullName evidence="5">AraC family transcriptional regulator</fullName>
    </submittedName>
</protein>
<dbReference type="SUPFAM" id="SSF48452">
    <property type="entry name" value="TPR-like"/>
    <property type="match status" value="1"/>
</dbReference>
<keyword evidence="2" id="KW-1133">Transmembrane helix</keyword>
<keyword evidence="1" id="KW-0238">DNA-binding</keyword>
<sequence length="556" mass="64612">MLKIQFGLLFLCLAQQVSADWNPLRSPDTLYGKSYDYLFDRIEESEGSSQPVYLAYFLGKAKREKNEQEIINGYKNYLHYSADKLKLVYADSMIYTARKSGNDALIGSGYLSKGIVFYSFKEYKQALDHYLIADNFISKTNDDYLIYKVKYNIAQIKYYLGFYDEAAPLFKQCIEYFHAHNARGYLNSLHCLGLCYNRMGNYGLCSEINEKGIEEGRRLSNEDMKMYFIHSEGINQYFKNNYADALKNINASIPQIIKNKDFANESVGWFYLGKSYWALHKPEKALPYFMKVDGIFESKNYIRPDLRENYELLIKYYKGRQDMSKELFYIKKLLKADSVLSSRYVYLSGRIRKVYDTKVLIADKNKIEYLFNKRKHNDLIFSGVAILLFSGLLYFAVTHFRSKKMYKSRLEQAMNEKNSLQPRVQSRNGGKVIDDISKETVAQILRKLDKFENDKKFLLKALNAGRLAAITSSNPKYLSSVIRNHKGKKFVTYISDLKIDYIITLLKEDKKARKYSNKALADEAGFSTTQKFAQAFHAKTGCPPSFFIKEINKMPV</sequence>
<keyword evidence="2" id="KW-0812">Transmembrane</keyword>
<proteinExistence type="predicted"/>
<dbReference type="PROSITE" id="PS01124">
    <property type="entry name" value="HTH_ARAC_FAMILY_2"/>
    <property type="match status" value="1"/>
</dbReference>
<evidence type="ECO:0000256" key="2">
    <source>
        <dbReference type="SAM" id="Phobius"/>
    </source>
</evidence>
<name>A0ABT4WBM4_9FLAO</name>
<organism evidence="5 6">
    <name type="scientific">Flavobacterium azizsancarii</name>
    <dbReference type="NCBI Taxonomy" id="2961580"/>
    <lineage>
        <taxon>Bacteria</taxon>
        <taxon>Pseudomonadati</taxon>
        <taxon>Bacteroidota</taxon>
        <taxon>Flavobacteriia</taxon>
        <taxon>Flavobacteriales</taxon>
        <taxon>Flavobacteriaceae</taxon>
        <taxon>Flavobacterium</taxon>
    </lineage>
</organism>
<dbReference type="Gene3D" id="1.10.10.60">
    <property type="entry name" value="Homeodomain-like"/>
    <property type="match status" value="1"/>
</dbReference>
<dbReference type="RefSeq" id="WP_271335339.1">
    <property type="nucleotide sequence ID" value="NZ_JAMZNK010000009.1"/>
</dbReference>
<dbReference type="PANTHER" id="PTHR43280:SF34">
    <property type="entry name" value="ARAC-FAMILY TRANSCRIPTIONAL REGULATOR"/>
    <property type="match status" value="1"/>
</dbReference>
<keyword evidence="2" id="KW-0472">Membrane</keyword>